<reference evidence="8" key="2">
    <citation type="submission" date="2018-07" db="EMBL/GenBank/DDBJ databases">
        <authorList>
            <person name="Quirk P.G."/>
            <person name="Krulwich T.A."/>
        </authorList>
    </citation>
    <scope>NUCLEOTIDE SEQUENCE</scope>
</reference>
<feature type="transmembrane region" description="Helical" evidence="5">
    <location>
        <begin position="220"/>
        <end position="240"/>
    </location>
</feature>
<dbReference type="InterPro" id="IPR005828">
    <property type="entry name" value="MFS_sugar_transport-like"/>
</dbReference>
<keyword evidence="4 5" id="KW-0472">Membrane</keyword>
<evidence type="ECO:0000256" key="1">
    <source>
        <dbReference type="ARBA" id="ARBA00004141"/>
    </source>
</evidence>
<dbReference type="CDD" id="cd17317">
    <property type="entry name" value="MFS_SLC22"/>
    <property type="match status" value="1"/>
</dbReference>
<feature type="transmembrane region" description="Helical" evidence="5">
    <location>
        <begin position="133"/>
        <end position="152"/>
    </location>
</feature>
<dbReference type="AlphaFoldDB" id="A0A336M2N9"/>
<evidence type="ECO:0000259" key="6">
    <source>
        <dbReference type="PROSITE" id="PS50850"/>
    </source>
</evidence>
<feature type="domain" description="Major facilitator superfamily (MFS) profile" evidence="6">
    <location>
        <begin position="50"/>
        <end position="499"/>
    </location>
</feature>
<keyword evidence="3 5" id="KW-1133">Transmembrane helix</keyword>
<evidence type="ECO:0000256" key="4">
    <source>
        <dbReference type="ARBA" id="ARBA00023136"/>
    </source>
</evidence>
<dbReference type="OMA" id="FILAYEY"/>
<feature type="transmembrane region" description="Helical" evidence="5">
    <location>
        <begin position="246"/>
        <end position="263"/>
    </location>
</feature>
<proteinExistence type="predicted"/>
<dbReference type="EMBL" id="UFQT01003907">
    <property type="protein sequence ID" value="SSX35361.1"/>
    <property type="molecule type" value="Genomic_DNA"/>
</dbReference>
<dbReference type="EMBL" id="UFQS01003907">
    <property type="protein sequence ID" value="SSX16028.1"/>
    <property type="molecule type" value="Genomic_DNA"/>
</dbReference>
<keyword evidence="2 5" id="KW-0812">Transmembrane</keyword>
<evidence type="ECO:0000256" key="2">
    <source>
        <dbReference type="ARBA" id="ARBA00022692"/>
    </source>
</evidence>
<feature type="transmembrane region" description="Helical" evidence="5">
    <location>
        <begin position="474"/>
        <end position="494"/>
    </location>
</feature>
<comment type="subcellular location">
    <subcellularLocation>
        <location evidence="1">Membrane</location>
        <topology evidence="1">Multi-pass membrane protein</topology>
    </subcellularLocation>
</comment>
<dbReference type="VEuPathDB" id="VectorBase:CSON009755"/>
<evidence type="ECO:0000313" key="8">
    <source>
        <dbReference type="EMBL" id="SSX24482.1"/>
    </source>
</evidence>
<protein>
    <submittedName>
        <fullName evidence="7">CSON009755 protein</fullName>
    </submittedName>
    <submittedName>
        <fullName evidence="8">CSON010818 protein</fullName>
    </submittedName>
</protein>
<dbReference type="VEuPathDB" id="VectorBase:CSON010818"/>
<dbReference type="GO" id="GO:0016020">
    <property type="term" value="C:membrane"/>
    <property type="evidence" value="ECO:0007669"/>
    <property type="project" value="UniProtKB-SubCell"/>
</dbReference>
<feature type="transmembrane region" description="Helical" evidence="5">
    <location>
        <begin position="446"/>
        <end position="468"/>
    </location>
</feature>
<feature type="transmembrane region" description="Helical" evidence="5">
    <location>
        <begin position="356"/>
        <end position="377"/>
    </location>
</feature>
<dbReference type="EMBL" id="UFQT01000449">
    <property type="protein sequence ID" value="SSX24482.1"/>
    <property type="molecule type" value="Genomic_DNA"/>
</dbReference>
<evidence type="ECO:0000256" key="3">
    <source>
        <dbReference type="ARBA" id="ARBA00022989"/>
    </source>
</evidence>
<feature type="transmembrane region" description="Helical" evidence="5">
    <location>
        <begin position="161"/>
        <end position="179"/>
    </location>
</feature>
<dbReference type="InterPro" id="IPR036259">
    <property type="entry name" value="MFS_trans_sf"/>
</dbReference>
<dbReference type="Gene3D" id="1.20.1250.20">
    <property type="entry name" value="MFS general substrate transporter like domains"/>
    <property type="match status" value="1"/>
</dbReference>
<dbReference type="InterPro" id="IPR005829">
    <property type="entry name" value="Sugar_transporter_CS"/>
</dbReference>
<feature type="transmembrane region" description="Helical" evidence="5">
    <location>
        <begin position="384"/>
        <end position="403"/>
    </location>
</feature>
<gene>
    <name evidence="8" type="primary">CSON010818</name>
    <name evidence="7" type="synonym">CSON009755</name>
</gene>
<evidence type="ECO:0000313" key="7">
    <source>
        <dbReference type="EMBL" id="SSX16028.1"/>
    </source>
</evidence>
<feature type="transmembrane region" description="Helical" evidence="5">
    <location>
        <begin position="325"/>
        <end position="344"/>
    </location>
</feature>
<dbReference type="GO" id="GO:0022857">
    <property type="term" value="F:transmembrane transporter activity"/>
    <property type="evidence" value="ECO:0007669"/>
    <property type="project" value="InterPro"/>
</dbReference>
<sequence length="509" mass="56995">MVNSTGSNNETDLSLKCPEDGKHGTAAHQLEDDECDIIGTLIGGYGRWQFLMTLLLALFQVPNTFHIYSPTFQAADRVYWCKRPDRFANLSNTQLSSQLISCTEWEFDDNDGLGNTWTSQWDLVCDKEWLKNVAEMFFLVGVATGGIVSGVLSDKFGRKRLLFISAVLQTIFGLALYFADSFELYLILRALLGLVSVSVTYAGLILAIEFVDGKWQTIAGMYNLFPLPVSYIMISGIAYLTQDYKNLQLCIGMPGILLCLFIIPESPRWLLIKGKTSEVKKILRAAARMNKRELPEDLDILLKPPISEDSNAEVSELFKSKYLRLITFCFLCIWFTMNLVYYGLVLNMNTFGGNIYLNSTLAGLVEIPAIAIAMYIIMKTGKKWLFCGTLMTAGLACLGAATMEGNQEMLWLKITFVMIGKFTISAGNTIMPVYTAELYPTAIRNIGVGACNVSAGFALILTPYLSMLTKIREYLFMSILTAWCWFGAIVVIFLPENRIIPATELDRRR</sequence>
<dbReference type="PROSITE" id="PS50850">
    <property type="entry name" value="MFS"/>
    <property type="match status" value="1"/>
</dbReference>
<feature type="transmembrane region" description="Helical" evidence="5">
    <location>
        <begin position="409"/>
        <end position="434"/>
    </location>
</feature>
<name>A0A336M2N9_CULSO</name>
<dbReference type="SUPFAM" id="SSF103473">
    <property type="entry name" value="MFS general substrate transporter"/>
    <property type="match status" value="1"/>
</dbReference>
<reference evidence="7" key="1">
    <citation type="submission" date="2018-04" db="EMBL/GenBank/DDBJ databases">
        <authorList>
            <person name="Go L.Y."/>
            <person name="Mitchell J.A."/>
        </authorList>
    </citation>
    <scope>NUCLEOTIDE SEQUENCE</scope>
    <source>
        <tissue evidence="7">Whole organism</tissue>
    </source>
</reference>
<dbReference type="InterPro" id="IPR020846">
    <property type="entry name" value="MFS_dom"/>
</dbReference>
<organism evidence="8">
    <name type="scientific">Culicoides sonorensis</name>
    <name type="common">Biting midge</name>
    <dbReference type="NCBI Taxonomy" id="179676"/>
    <lineage>
        <taxon>Eukaryota</taxon>
        <taxon>Metazoa</taxon>
        <taxon>Ecdysozoa</taxon>
        <taxon>Arthropoda</taxon>
        <taxon>Hexapoda</taxon>
        <taxon>Insecta</taxon>
        <taxon>Pterygota</taxon>
        <taxon>Neoptera</taxon>
        <taxon>Endopterygota</taxon>
        <taxon>Diptera</taxon>
        <taxon>Nematocera</taxon>
        <taxon>Chironomoidea</taxon>
        <taxon>Ceratopogonidae</taxon>
        <taxon>Ceratopogoninae</taxon>
        <taxon>Culicoides</taxon>
        <taxon>Monoculicoides</taxon>
    </lineage>
</organism>
<dbReference type="Pfam" id="PF00083">
    <property type="entry name" value="Sugar_tr"/>
    <property type="match status" value="1"/>
</dbReference>
<feature type="transmembrane region" description="Helical" evidence="5">
    <location>
        <begin position="185"/>
        <end position="208"/>
    </location>
</feature>
<evidence type="ECO:0000256" key="5">
    <source>
        <dbReference type="SAM" id="Phobius"/>
    </source>
</evidence>
<dbReference type="PANTHER" id="PTHR24064">
    <property type="entry name" value="SOLUTE CARRIER FAMILY 22 MEMBER"/>
    <property type="match status" value="1"/>
</dbReference>
<dbReference type="PROSITE" id="PS00216">
    <property type="entry name" value="SUGAR_TRANSPORT_1"/>
    <property type="match status" value="1"/>
</dbReference>
<accession>A0A336M2N9</accession>